<dbReference type="EMBL" id="JAIQCJ010002089">
    <property type="protein sequence ID" value="KAJ8783097.1"/>
    <property type="molecule type" value="Genomic_DNA"/>
</dbReference>
<dbReference type="AlphaFoldDB" id="A0AB34GVW0"/>
<dbReference type="Proteomes" id="UP001159641">
    <property type="component" value="Unassembled WGS sequence"/>
</dbReference>
<proteinExistence type="predicted"/>
<protein>
    <submittedName>
        <fullName evidence="2">Uncharacterized protein</fullName>
    </submittedName>
</protein>
<evidence type="ECO:0000313" key="3">
    <source>
        <dbReference type="Proteomes" id="UP001159641"/>
    </source>
</evidence>
<keyword evidence="3" id="KW-1185">Reference proteome</keyword>
<evidence type="ECO:0000313" key="2">
    <source>
        <dbReference type="EMBL" id="KAJ8783097.1"/>
    </source>
</evidence>
<evidence type="ECO:0000256" key="1">
    <source>
        <dbReference type="SAM" id="MobiDB-lite"/>
    </source>
</evidence>
<organism evidence="2 3">
    <name type="scientific">Eschrichtius robustus</name>
    <name type="common">California gray whale</name>
    <name type="synonym">Eschrichtius gibbosus</name>
    <dbReference type="NCBI Taxonomy" id="9764"/>
    <lineage>
        <taxon>Eukaryota</taxon>
        <taxon>Metazoa</taxon>
        <taxon>Chordata</taxon>
        <taxon>Craniata</taxon>
        <taxon>Vertebrata</taxon>
        <taxon>Euteleostomi</taxon>
        <taxon>Mammalia</taxon>
        <taxon>Eutheria</taxon>
        <taxon>Laurasiatheria</taxon>
        <taxon>Artiodactyla</taxon>
        <taxon>Whippomorpha</taxon>
        <taxon>Cetacea</taxon>
        <taxon>Mysticeti</taxon>
        <taxon>Eschrichtiidae</taxon>
        <taxon>Eschrichtius</taxon>
    </lineage>
</organism>
<sequence length="93" mass="9543">MRRLSSCGSGAQLLRGMWYPPRPGLEPASPALAGRRARRRRGEGSVKRPMSGAGEAPAPGPQLGAEAGGGRLGAAAQGECRLQVASSFVIVAF</sequence>
<gene>
    <name evidence="2" type="ORF">J1605_009705</name>
</gene>
<reference evidence="2 3" key="1">
    <citation type="submission" date="2022-11" db="EMBL/GenBank/DDBJ databases">
        <title>Whole genome sequence of Eschrichtius robustus ER-17-0199.</title>
        <authorList>
            <person name="Bruniche-Olsen A."/>
            <person name="Black A.N."/>
            <person name="Fields C.J."/>
            <person name="Walden K."/>
            <person name="Dewoody J.A."/>
        </authorList>
    </citation>
    <scope>NUCLEOTIDE SEQUENCE [LARGE SCALE GENOMIC DNA]</scope>
    <source>
        <strain evidence="2">ER-17-0199</strain>
        <tissue evidence="2">Blubber</tissue>
    </source>
</reference>
<name>A0AB34GVW0_ESCRO</name>
<feature type="region of interest" description="Disordered" evidence="1">
    <location>
        <begin position="1"/>
        <end position="71"/>
    </location>
</feature>
<comment type="caution">
    <text evidence="2">The sequence shown here is derived from an EMBL/GenBank/DDBJ whole genome shotgun (WGS) entry which is preliminary data.</text>
</comment>
<accession>A0AB34GVW0</accession>